<dbReference type="AlphaFoldDB" id="A0A507FC38"/>
<dbReference type="SUPFAM" id="SSF57667">
    <property type="entry name" value="beta-beta-alpha zinc fingers"/>
    <property type="match status" value="2"/>
</dbReference>
<accession>A0A507FC38</accession>
<feature type="domain" description="C2H2-type" evidence="6">
    <location>
        <begin position="320"/>
        <end position="349"/>
    </location>
</feature>
<evidence type="ECO:0000256" key="4">
    <source>
        <dbReference type="ARBA" id="ARBA00022833"/>
    </source>
</evidence>
<organism evidence="7 8">
    <name type="scientific">Chytriomyces confervae</name>
    <dbReference type="NCBI Taxonomy" id="246404"/>
    <lineage>
        <taxon>Eukaryota</taxon>
        <taxon>Fungi</taxon>
        <taxon>Fungi incertae sedis</taxon>
        <taxon>Chytridiomycota</taxon>
        <taxon>Chytridiomycota incertae sedis</taxon>
        <taxon>Chytridiomycetes</taxon>
        <taxon>Chytridiales</taxon>
        <taxon>Chytriomycetaceae</taxon>
        <taxon>Chytriomyces</taxon>
    </lineage>
</organism>
<gene>
    <name evidence="7" type="ORF">CcCBS67573_g05581</name>
</gene>
<evidence type="ECO:0000256" key="3">
    <source>
        <dbReference type="ARBA" id="ARBA00022771"/>
    </source>
</evidence>
<evidence type="ECO:0000256" key="1">
    <source>
        <dbReference type="ARBA" id="ARBA00022723"/>
    </source>
</evidence>
<name>A0A507FC38_9FUNG</name>
<evidence type="ECO:0000313" key="7">
    <source>
        <dbReference type="EMBL" id="TPX73147.1"/>
    </source>
</evidence>
<sequence>MSHSRRHSPYPPPVRLPMSESVSVPQITISDVEPFHLVSGSAPVSPSFFNAQLYPSPVSPSLTDAFSRLMNNTQMPDSDMGMDITPPFLPLDQQIPIHTTTPLRDPYNLLQPPQMRRSISLNYDSSSSSGPSTLSVDSLFRDLLNNTNSQQGGLAFSDAYSSFGGSDASGSEWDFDATLGTPIRDFKFDGSAPTSPMMGAGFMFPAANSQGSSSTSIGMQGEAFPSNSSLQVPGGRQKRTFSMPDINYQTASDDTNRMRYRCDFEGCGREFNHRSNFLEHRRTHTGERPFKCDYPDCSLTYTTRNRLNIHQRKHTGEKPFPCDYPNCEFATTQSSNLKKHKRTHLTAEEKAAAEADKQVECSICGKRYGNQRGYKHHLITIHKISQQQQA</sequence>
<dbReference type="SMART" id="SM00355">
    <property type="entry name" value="ZnF_C2H2"/>
    <property type="match status" value="4"/>
</dbReference>
<dbReference type="STRING" id="246404.A0A507FC38"/>
<evidence type="ECO:0000259" key="6">
    <source>
        <dbReference type="PROSITE" id="PS50157"/>
    </source>
</evidence>
<dbReference type="FunFam" id="3.30.160.60:FF:002343">
    <property type="entry name" value="Zinc finger protein 33A"/>
    <property type="match status" value="1"/>
</dbReference>
<evidence type="ECO:0000313" key="8">
    <source>
        <dbReference type="Proteomes" id="UP000320333"/>
    </source>
</evidence>
<keyword evidence="4" id="KW-0862">Zinc</keyword>
<keyword evidence="1" id="KW-0479">Metal-binding</keyword>
<protein>
    <recommendedName>
        <fullName evidence="6">C2H2-type domain-containing protein</fullName>
    </recommendedName>
</protein>
<dbReference type="PANTHER" id="PTHR19818:SF139">
    <property type="entry name" value="PAIR-RULE PROTEIN ODD-PAIRED"/>
    <property type="match status" value="1"/>
</dbReference>
<dbReference type="PROSITE" id="PS00028">
    <property type="entry name" value="ZINC_FINGER_C2H2_1"/>
    <property type="match status" value="3"/>
</dbReference>
<dbReference type="GO" id="GO:0000978">
    <property type="term" value="F:RNA polymerase II cis-regulatory region sequence-specific DNA binding"/>
    <property type="evidence" value="ECO:0007669"/>
    <property type="project" value="TreeGrafter"/>
</dbReference>
<dbReference type="FunFam" id="3.30.160.60:FF:000446">
    <property type="entry name" value="Zinc finger protein"/>
    <property type="match status" value="1"/>
</dbReference>
<proteinExistence type="predicted"/>
<dbReference type="OrthoDB" id="2120161at2759"/>
<keyword evidence="8" id="KW-1185">Reference proteome</keyword>
<dbReference type="GO" id="GO:0000981">
    <property type="term" value="F:DNA-binding transcription factor activity, RNA polymerase II-specific"/>
    <property type="evidence" value="ECO:0007669"/>
    <property type="project" value="TreeGrafter"/>
</dbReference>
<dbReference type="InterPro" id="IPR050329">
    <property type="entry name" value="GLI_C2H2-zinc-finger"/>
</dbReference>
<keyword evidence="2" id="KW-0677">Repeat</keyword>
<feature type="domain" description="C2H2-type" evidence="6">
    <location>
        <begin position="290"/>
        <end position="319"/>
    </location>
</feature>
<dbReference type="GO" id="GO:0045944">
    <property type="term" value="P:positive regulation of transcription by RNA polymerase II"/>
    <property type="evidence" value="ECO:0007669"/>
    <property type="project" value="UniProtKB-ARBA"/>
</dbReference>
<reference evidence="7 8" key="1">
    <citation type="journal article" date="2019" name="Sci. Rep.">
        <title>Comparative genomics of chytrid fungi reveal insights into the obligate biotrophic and pathogenic lifestyle of Synchytrium endobioticum.</title>
        <authorList>
            <person name="van de Vossenberg B.T.L.H."/>
            <person name="Warris S."/>
            <person name="Nguyen H.D.T."/>
            <person name="van Gent-Pelzer M.P.E."/>
            <person name="Joly D.L."/>
            <person name="van de Geest H.C."/>
            <person name="Bonants P.J.M."/>
            <person name="Smith D.S."/>
            <person name="Levesque C.A."/>
            <person name="van der Lee T.A.J."/>
        </authorList>
    </citation>
    <scope>NUCLEOTIDE SEQUENCE [LARGE SCALE GENOMIC DNA]</scope>
    <source>
        <strain evidence="7 8">CBS 675.73</strain>
    </source>
</reference>
<feature type="domain" description="C2H2-type" evidence="6">
    <location>
        <begin position="260"/>
        <end position="289"/>
    </location>
</feature>
<dbReference type="EMBL" id="QEAP01000205">
    <property type="protein sequence ID" value="TPX73147.1"/>
    <property type="molecule type" value="Genomic_DNA"/>
</dbReference>
<dbReference type="PANTHER" id="PTHR19818">
    <property type="entry name" value="ZINC FINGER PROTEIN ZIC AND GLI"/>
    <property type="match status" value="1"/>
</dbReference>
<evidence type="ECO:0000256" key="2">
    <source>
        <dbReference type="ARBA" id="ARBA00022737"/>
    </source>
</evidence>
<comment type="caution">
    <text evidence="7">The sequence shown here is derived from an EMBL/GenBank/DDBJ whole genome shotgun (WGS) entry which is preliminary data.</text>
</comment>
<dbReference type="GO" id="GO:0008270">
    <property type="term" value="F:zinc ion binding"/>
    <property type="evidence" value="ECO:0007669"/>
    <property type="project" value="UniProtKB-KW"/>
</dbReference>
<dbReference type="Proteomes" id="UP000320333">
    <property type="component" value="Unassembled WGS sequence"/>
</dbReference>
<dbReference type="Gene3D" id="3.30.160.60">
    <property type="entry name" value="Classic Zinc Finger"/>
    <property type="match status" value="3"/>
</dbReference>
<dbReference type="PROSITE" id="PS50157">
    <property type="entry name" value="ZINC_FINGER_C2H2_2"/>
    <property type="match status" value="3"/>
</dbReference>
<dbReference type="InterPro" id="IPR036236">
    <property type="entry name" value="Znf_C2H2_sf"/>
</dbReference>
<dbReference type="GO" id="GO:0005634">
    <property type="term" value="C:nucleus"/>
    <property type="evidence" value="ECO:0007669"/>
    <property type="project" value="UniProtKB-ARBA"/>
</dbReference>
<evidence type="ECO:0000256" key="5">
    <source>
        <dbReference type="PROSITE-ProRule" id="PRU00042"/>
    </source>
</evidence>
<dbReference type="InterPro" id="IPR013087">
    <property type="entry name" value="Znf_C2H2_type"/>
</dbReference>
<keyword evidence="3 5" id="KW-0863">Zinc-finger</keyword>
<dbReference type="Pfam" id="PF00096">
    <property type="entry name" value="zf-C2H2"/>
    <property type="match status" value="3"/>
</dbReference>